<protein>
    <submittedName>
        <fullName evidence="3">Uncharacterized protein</fullName>
    </submittedName>
</protein>
<reference evidence="3 4" key="1">
    <citation type="submission" date="2020-04" db="EMBL/GenBank/DDBJ databases">
        <authorList>
            <person name="Yoon J."/>
        </authorList>
    </citation>
    <scope>NUCLEOTIDE SEQUENCE [LARGE SCALE GENOMIC DNA]</scope>
    <source>
        <strain evidence="3 4">KMU-166</strain>
    </source>
</reference>
<evidence type="ECO:0000256" key="1">
    <source>
        <dbReference type="SAM" id="MobiDB-lite"/>
    </source>
</evidence>
<evidence type="ECO:0000313" key="4">
    <source>
        <dbReference type="Proteomes" id="UP000765845"/>
    </source>
</evidence>
<dbReference type="EMBL" id="JAAWWK010000002">
    <property type="protein sequence ID" value="NKI17031.1"/>
    <property type="molecule type" value="Genomic_DNA"/>
</dbReference>
<organism evidence="3 4">
    <name type="scientific">Spongiibacter thalassae</name>
    <dbReference type="NCBI Taxonomy" id="2721624"/>
    <lineage>
        <taxon>Bacteria</taxon>
        <taxon>Pseudomonadati</taxon>
        <taxon>Pseudomonadota</taxon>
        <taxon>Gammaproteobacteria</taxon>
        <taxon>Cellvibrionales</taxon>
        <taxon>Spongiibacteraceae</taxon>
        <taxon>Spongiibacter</taxon>
    </lineage>
</organism>
<dbReference type="RefSeq" id="WP_168449563.1">
    <property type="nucleotide sequence ID" value="NZ_JAAWWK010000002.1"/>
</dbReference>
<feature type="region of interest" description="Disordered" evidence="1">
    <location>
        <begin position="786"/>
        <end position="813"/>
    </location>
</feature>
<proteinExistence type="predicted"/>
<keyword evidence="2" id="KW-0732">Signal</keyword>
<sequence>MTSNRLALSLTLASSLLVACGGGGDARSPDRPNLRLDPETLRLDFPRGNVLPGTGSNMIPVRLLGLQTDQLNTNLGPELNVTRAASWTITGNLRDPAVATLADDIRNAGSLRDVQDIISSVRLLTNDSPLQGTINATYRFGQQDYVRSSNFTVAPPVPLGAPYIDGQAAIAFNPLKPGATFKTEYKLLQALRDIAVQENQTGRVTFCSTNTDIVSFEEKPYLDSVETTFTSPFTLSNNTEIVSLEIYAMSAETTPQLTCDQLGQRSDPNDDSSPLIEAVARKTIQVIPAIVTSMEVCSITNPAANICDPITGALNQGFVKQCKGLDTNGNLITSVNEPAGEDVQMAAKLVYTNPQNVNQPLLTQYQCSGTDRLSWAVNNVPGANIFDANGLDEEGGFGDFISQSAYEAIKANNPQNKVTATFVNSLDDNGEPEDTISADLTLKLTDATVSAITVNPVDHIVDNTVLLNLVGAGIKYDTSCTFGTVNTTQGACSGGNVSWSVVDDTLIEVDQNIGASVTVNSVDQQTEGSTVLKTTYNGTTTNGAPITVDTNVDVKIDPIVSLRLLQTVRASETPPAGAPTDRVEDPFSCLTTTSPTPEPPAIQYHAYALFESQKNAEGLSDQDIIDIKANDPNSGYFDLFFDVTNQPQVTFAAVPGYWAGNTSADRVCFSASASDSSPEPAIPDPSDPDFDPTDPSQAPVPTDPAQISVAGIVVANLPNLFPAGAPPALFSATSKGLLEPVGINRFATVCIRVFIDENADQKYNGPEGQSVGEPISYEGSSVLVTNEGSSDLCTGSEGQVETEQRNSPNQQVTLPAFYAQGLATDPLLQMSDDSQPPAAP</sequence>
<comment type="caution">
    <text evidence="3">The sequence shown here is derived from an EMBL/GenBank/DDBJ whole genome shotgun (WGS) entry which is preliminary data.</text>
</comment>
<feature type="region of interest" description="Disordered" evidence="1">
    <location>
        <begin position="670"/>
        <end position="703"/>
    </location>
</feature>
<name>A0ABX1GD05_9GAMM</name>
<dbReference type="Proteomes" id="UP000765845">
    <property type="component" value="Unassembled WGS sequence"/>
</dbReference>
<feature type="compositionally biased region" description="Low complexity" evidence="1">
    <location>
        <begin position="670"/>
        <end position="679"/>
    </location>
</feature>
<evidence type="ECO:0000256" key="2">
    <source>
        <dbReference type="SAM" id="SignalP"/>
    </source>
</evidence>
<feature type="chain" id="PRO_5047425813" evidence="2">
    <location>
        <begin position="20"/>
        <end position="840"/>
    </location>
</feature>
<keyword evidence="4" id="KW-1185">Reference proteome</keyword>
<evidence type="ECO:0000313" key="3">
    <source>
        <dbReference type="EMBL" id="NKI17031.1"/>
    </source>
</evidence>
<feature type="signal peptide" evidence="2">
    <location>
        <begin position="1"/>
        <end position="19"/>
    </location>
</feature>
<accession>A0ABX1GD05</accession>
<gene>
    <name evidence="3" type="ORF">HCU74_06300</name>
</gene>
<dbReference type="PROSITE" id="PS51257">
    <property type="entry name" value="PROKAR_LIPOPROTEIN"/>
    <property type="match status" value="1"/>
</dbReference>